<accession>A0A1Y3B2P5</accession>
<evidence type="ECO:0000313" key="2">
    <source>
        <dbReference type="Proteomes" id="UP000194236"/>
    </source>
</evidence>
<protein>
    <submittedName>
        <fullName evidence="1">Uncharacterized protein</fullName>
    </submittedName>
</protein>
<gene>
    <name evidence="1" type="ORF">BLA29_001600</name>
</gene>
<organism evidence="1 2">
    <name type="scientific">Euroglyphus maynei</name>
    <name type="common">Mayne's house dust mite</name>
    <dbReference type="NCBI Taxonomy" id="6958"/>
    <lineage>
        <taxon>Eukaryota</taxon>
        <taxon>Metazoa</taxon>
        <taxon>Ecdysozoa</taxon>
        <taxon>Arthropoda</taxon>
        <taxon>Chelicerata</taxon>
        <taxon>Arachnida</taxon>
        <taxon>Acari</taxon>
        <taxon>Acariformes</taxon>
        <taxon>Sarcoptiformes</taxon>
        <taxon>Astigmata</taxon>
        <taxon>Psoroptidia</taxon>
        <taxon>Analgoidea</taxon>
        <taxon>Pyroglyphidae</taxon>
        <taxon>Pyroglyphinae</taxon>
        <taxon>Euroglyphus</taxon>
    </lineage>
</organism>
<evidence type="ECO:0000313" key="1">
    <source>
        <dbReference type="EMBL" id="OTF74467.1"/>
    </source>
</evidence>
<reference evidence="1 2" key="1">
    <citation type="submission" date="2017-03" db="EMBL/GenBank/DDBJ databases">
        <title>Genome Survey of Euroglyphus maynei.</title>
        <authorList>
            <person name="Arlian L.G."/>
            <person name="Morgan M.S."/>
            <person name="Rider S.D."/>
        </authorList>
    </citation>
    <scope>NUCLEOTIDE SEQUENCE [LARGE SCALE GENOMIC DNA]</scope>
    <source>
        <strain evidence="1">Arlian Lab</strain>
        <tissue evidence="1">Whole body</tissue>
    </source>
</reference>
<dbReference type="EMBL" id="MUJZ01046924">
    <property type="protein sequence ID" value="OTF74467.1"/>
    <property type="molecule type" value="Genomic_DNA"/>
</dbReference>
<dbReference type="Proteomes" id="UP000194236">
    <property type="component" value="Unassembled WGS sequence"/>
</dbReference>
<keyword evidence="2" id="KW-1185">Reference proteome</keyword>
<dbReference type="AlphaFoldDB" id="A0A1Y3B2P5"/>
<comment type="caution">
    <text evidence="1">The sequence shown here is derived from an EMBL/GenBank/DDBJ whole genome shotgun (WGS) entry which is preliminary data.</text>
</comment>
<proteinExistence type="predicted"/>
<feature type="non-terminal residue" evidence="1">
    <location>
        <position position="1"/>
    </location>
</feature>
<sequence length="61" mass="7047">FIQLKLTTELTNILTEKKRRHPHTTHAFGAHKIVIEKTLPPISTQLINVYIQVVCLHPTTY</sequence>
<name>A0A1Y3B2P5_EURMA</name>